<evidence type="ECO:0000313" key="1">
    <source>
        <dbReference type="EMBL" id="KAF1851767.1"/>
    </source>
</evidence>
<comment type="caution">
    <text evidence="1">The sequence shown here is derived from an EMBL/GenBank/DDBJ whole genome shotgun (WGS) entry which is preliminary data.</text>
</comment>
<name>A0A9P4LEV8_9PLEO</name>
<reference evidence="1" key="1">
    <citation type="submission" date="2020-01" db="EMBL/GenBank/DDBJ databases">
        <authorList>
            <consortium name="DOE Joint Genome Institute"/>
            <person name="Haridas S."/>
            <person name="Albert R."/>
            <person name="Binder M."/>
            <person name="Bloem J."/>
            <person name="Labutti K."/>
            <person name="Salamov A."/>
            <person name="Andreopoulos B."/>
            <person name="Baker S.E."/>
            <person name="Barry K."/>
            <person name="Bills G."/>
            <person name="Bluhm B.H."/>
            <person name="Cannon C."/>
            <person name="Castanera R."/>
            <person name="Culley D.E."/>
            <person name="Daum C."/>
            <person name="Ezra D."/>
            <person name="Gonzalez J.B."/>
            <person name="Henrissat B."/>
            <person name="Kuo A."/>
            <person name="Liang C."/>
            <person name="Lipzen A."/>
            <person name="Lutzoni F."/>
            <person name="Magnuson J."/>
            <person name="Mondo S."/>
            <person name="Nolan M."/>
            <person name="Ohm R."/>
            <person name="Pangilinan J."/>
            <person name="Park H.-J."/>
            <person name="Ramirez L."/>
            <person name="Alfaro M."/>
            <person name="Sun H."/>
            <person name="Tritt A."/>
            <person name="Yoshinaga Y."/>
            <person name="Zwiers L.-H."/>
            <person name="Turgeon B.G."/>
            <person name="Goodwin S.B."/>
            <person name="Spatafora J.W."/>
            <person name="Crous P.W."/>
            <person name="Grigoriev I.V."/>
        </authorList>
    </citation>
    <scope>NUCLEOTIDE SEQUENCE</scope>
    <source>
        <strain evidence="1">CBS 394.84</strain>
    </source>
</reference>
<sequence>MHHSVGVTVVASHQRAWGRHFGGVQYQAGLLLAIELYSQAWAANALAGREAFRLTPFQTAHSICAHLSCVLVTASDVEMRCGRQLNYHSSHVRLAAVVSPLRAFSNNEVGSMAGKHGSDR</sequence>
<evidence type="ECO:0000313" key="2">
    <source>
        <dbReference type="Proteomes" id="UP000800039"/>
    </source>
</evidence>
<gene>
    <name evidence="1" type="ORF">K460DRAFT_362517</name>
</gene>
<dbReference type="AlphaFoldDB" id="A0A9P4LEV8"/>
<protein>
    <submittedName>
        <fullName evidence="1">Uncharacterized protein</fullName>
    </submittedName>
</protein>
<proteinExistence type="predicted"/>
<dbReference type="EMBL" id="ML976614">
    <property type="protein sequence ID" value="KAF1851767.1"/>
    <property type="molecule type" value="Genomic_DNA"/>
</dbReference>
<organism evidence="1 2">
    <name type="scientific">Cucurbitaria berberidis CBS 394.84</name>
    <dbReference type="NCBI Taxonomy" id="1168544"/>
    <lineage>
        <taxon>Eukaryota</taxon>
        <taxon>Fungi</taxon>
        <taxon>Dikarya</taxon>
        <taxon>Ascomycota</taxon>
        <taxon>Pezizomycotina</taxon>
        <taxon>Dothideomycetes</taxon>
        <taxon>Pleosporomycetidae</taxon>
        <taxon>Pleosporales</taxon>
        <taxon>Pleosporineae</taxon>
        <taxon>Cucurbitariaceae</taxon>
        <taxon>Cucurbitaria</taxon>
    </lineage>
</organism>
<dbReference type="GeneID" id="63849909"/>
<dbReference type="Proteomes" id="UP000800039">
    <property type="component" value="Unassembled WGS sequence"/>
</dbReference>
<dbReference type="RefSeq" id="XP_040794330.1">
    <property type="nucleotide sequence ID" value="XM_040932658.1"/>
</dbReference>
<accession>A0A9P4LEV8</accession>
<keyword evidence="2" id="KW-1185">Reference proteome</keyword>